<accession>A0A645HTN0</accession>
<dbReference type="PROSITE" id="PS51671">
    <property type="entry name" value="ACT"/>
    <property type="match status" value="1"/>
</dbReference>
<sequence length="120" mass="13318">MFNKFNLQGKKIVCLVSGGNIDVSFLNRVVTRGLIMSGRRSTITVELADRPGQLLSVSEIISRCGGNVVTVYHDRSDPNMAINSCFLRVVMETRDREQAAEIKQELINAGMQLVGEKPHQ</sequence>
<reference evidence="2" key="1">
    <citation type="submission" date="2019-08" db="EMBL/GenBank/DDBJ databases">
        <authorList>
            <person name="Kucharzyk K."/>
            <person name="Murdoch R.W."/>
            <person name="Higgins S."/>
            <person name="Loffler F."/>
        </authorList>
    </citation>
    <scope>NUCLEOTIDE SEQUENCE</scope>
</reference>
<evidence type="ECO:0000313" key="2">
    <source>
        <dbReference type="EMBL" id="MPN41926.1"/>
    </source>
</evidence>
<proteinExistence type="predicted"/>
<dbReference type="InterPro" id="IPR044561">
    <property type="entry name" value="ACT_ThrD-II-like"/>
</dbReference>
<dbReference type="SUPFAM" id="SSF55021">
    <property type="entry name" value="ACT-like"/>
    <property type="match status" value="1"/>
</dbReference>
<keyword evidence="2" id="KW-0456">Lyase</keyword>
<dbReference type="Gene3D" id="3.30.70.260">
    <property type="match status" value="1"/>
</dbReference>
<organism evidence="2">
    <name type="scientific">bioreactor metagenome</name>
    <dbReference type="NCBI Taxonomy" id="1076179"/>
    <lineage>
        <taxon>unclassified sequences</taxon>
        <taxon>metagenomes</taxon>
        <taxon>ecological metagenomes</taxon>
    </lineage>
</organism>
<name>A0A645HTN0_9ZZZZ</name>
<gene>
    <name evidence="2" type="primary">tdcB_29</name>
    <name evidence="2" type="ORF">SDC9_189481</name>
</gene>
<dbReference type="EC" id="4.3.1.19" evidence="2"/>
<feature type="domain" description="ACT" evidence="1">
    <location>
        <begin position="42"/>
        <end position="120"/>
    </location>
</feature>
<dbReference type="CDD" id="cd04886">
    <property type="entry name" value="ACT_ThrD-II-like"/>
    <property type="match status" value="1"/>
</dbReference>
<comment type="caution">
    <text evidence="2">The sequence shown here is derived from an EMBL/GenBank/DDBJ whole genome shotgun (WGS) entry which is preliminary data.</text>
</comment>
<dbReference type="InterPro" id="IPR002912">
    <property type="entry name" value="ACT_dom"/>
</dbReference>
<dbReference type="GO" id="GO:0004794">
    <property type="term" value="F:threonine deaminase activity"/>
    <property type="evidence" value="ECO:0007669"/>
    <property type="project" value="UniProtKB-EC"/>
</dbReference>
<dbReference type="AlphaFoldDB" id="A0A645HTN0"/>
<evidence type="ECO:0000259" key="1">
    <source>
        <dbReference type="PROSITE" id="PS51671"/>
    </source>
</evidence>
<dbReference type="EMBL" id="VSSQ01099284">
    <property type="protein sequence ID" value="MPN41926.1"/>
    <property type="molecule type" value="Genomic_DNA"/>
</dbReference>
<dbReference type="InterPro" id="IPR045865">
    <property type="entry name" value="ACT-like_dom_sf"/>
</dbReference>
<protein>
    <submittedName>
        <fullName evidence="2">L-threonine ammonia-lyase</fullName>
        <ecNumber evidence="2">4.3.1.19</ecNumber>
    </submittedName>
</protein>